<dbReference type="RefSeq" id="XP_056072334.1">
    <property type="nucleotide sequence ID" value="XM_056215067.1"/>
</dbReference>
<dbReference type="Pfam" id="PF08595">
    <property type="entry name" value="RXT2_N"/>
    <property type="match status" value="1"/>
</dbReference>
<gene>
    <name evidence="3" type="ORF">N0V89_006297</name>
</gene>
<sequence>MAGSQQQQIIDTIFSLKRRILRPDDSSEDEDTAPSYGTQKQSLKRKVHYSHHGDTDLVAGNRPYKKRIEHAGYRRYILQRNPPRYDPDGDIVEVGDEDDEDDLSPVEENPYADMRLEELLAPLTSAADLPTHPSYSVAYTSKHLTNLTNEAAAISRKENLALRHAKILQLKFQGDPSFAPNVLASLAHESFLDFGRELANGRAANGSGTQNRKGVEGAEENTTQEAPAASEDIEMEDARQSNGAPGVQEPNGKATPEAQNGTELATNGEPHTVDGEITQTNGDRAHSQDADDASDTASHNTAHRMTTRRQARAAESPSPPASPTSTEHEVHPMFIYPTDALPDRDLGLPADEAEDTRLLLMAYVQKQEEVARLAAELFSGITEGERMRQEVLKMAKAEAHLGEMSDGEDWYDREEWNLTEDLGKGKDEEDDDAVVTGKKSTRQRRKPDKEDR</sequence>
<dbReference type="AlphaFoldDB" id="A0A9W9CC35"/>
<dbReference type="OrthoDB" id="441210at2759"/>
<reference evidence="3" key="1">
    <citation type="submission" date="2022-10" db="EMBL/GenBank/DDBJ databases">
        <title>Tapping the CABI collections for fungal endophytes: first genome assemblies for Collariella, Neodidymelliopsis, Ascochyta clinopodiicola, Didymella pomorum, Didymosphaeria variabile, Neocosmospora piperis and Neocucurbitaria cava.</title>
        <authorList>
            <person name="Hill R."/>
        </authorList>
    </citation>
    <scope>NUCLEOTIDE SEQUENCE</scope>
    <source>
        <strain evidence="3">IMI 356815</strain>
    </source>
</reference>
<feature type="domain" description="Transcriptional regulatory protein RXT2 N-terminal" evidence="2">
    <location>
        <begin position="43"/>
        <end position="175"/>
    </location>
</feature>
<protein>
    <recommendedName>
        <fullName evidence="2">Transcriptional regulatory protein RXT2 N-terminal domain-containing protein</fullName>
    </recommendedName>
</protein>
<name>A0A9W9CC35_9PLEO</name>
<accession>A0A9W9CC35</accession>
<evidence type="ECO:0000256" key="1">
    <source>
        <dbReference type="SAM" id="MobiDB-lite"/>
    </source>
</evidence>
<feature type="region of interest" description="Disordered" evidence="1">
    <location>
        <begin position="202"/>
        <end position="330"/>
    </location>
</feature>
<dbReference type="PANTHER" id="PTHR28232">
    <property type="entry name" value="TRANSCRIPTIONAL REGULATORY PROTEIN RXT2"/>
    <property type="match status" value="1"/>
</dbReference>
<dbReference type="InterPro" id="IPR013904">
    <property type="entry name" value="RXT2_N"/>
</dbReference>
<evidence type="ECO:0000259" key="2">
    <source>
        <dbReference type="Pfam" id="PF08595"/>
    </source>
</evidence>
<dbReference type="Proteomes" id="UP001140513">
    <property type="component" value="Unassembled WGS sequence"/>
</dbReference>
<dbReference type="GO" id="GO:0005829">
    <property type="term" value="C:cytosol"/>
    <property type="evidence" value="ECO:0007669"/>
    <property type="project" value="TreeGrafter"/>
</dbReference>
<proteinExistence type="predicted"/>
<keyword evidence="4" id="KW-1185">Reference proteome</keyword>
<dbReference type="GO" id="GO:0033698">
    <property type="term" value="C:Rpd3L complex"/>
    <property type="evidence" value="ECO:0007669"/>
    <property type="project" value="TreeGrafter"/>
</dbReference>
<dbReference type="InterPro" id="IPR039602">
    <property type="entry name" value="Rxt2"/>
</dbReference>
<feature type="region of interest" description="Disordered" evidence="1">
    <location>
        <begin position="20"/>
        <end position="57"/>
    </location>
</feature>
<feature type="region of interest" description="Disordered" evidence="1">
    <location>
        <begin position="420"/>
        <end position="452"/>
    </location>
</feature>
<dbReference type="PANTHER" id="PTHR28232:SF1">
    <property type="entry name" value="TRANSCRIPTIONAL REGULATORY PROTEIN RXT2"/>
    <property type="match status" value="1"/>
</dbReference>
<comment type="caution">
    <text evidence="3">The sequence shown here is derived from an EMBL/GenBank/DDBJ whole genome shotgun (WGS) entry which is preliminary data.</text>
</comment>
<dbReference type="EMBL" id="JAPEUX010000004">
    <property type="protein sequence ID" value="KAJ4354560.1"/>
    <property type="molecule type" value="Genomic_DNA"/>
</dbReference>
<organism evidence="3 4">
    <name type="scientific">Didymosphaeria variabile</name>
    <dbReference type="NCBI Taxonomy" id="1932322"/>
    <lineage>
        <taxon>Eukaryota</taxon>
        <taxon>Fungi</taxon>
        <taxon>Dikarya</taxon>
        <taxon>Ascomycota</taxon>
        <taxon>Pezizomycotina</taxon>
        <taxon>Dothideomycetes</taxon>
        <taxon>Pleosporomycetidae</taxon>
        <taxon>Pleosporales</taxon>
        <taxon>Massarineae</taxon>
        <taxon>Didymosphaeriaceae</taxon>
        <taxon>Didymosphaeria</taxon>
    </lineage>
</organism>
<feature type="compositionally biased region" description="Basic residues" evidence="1">
    <location>
        <begin position="301"/>
        <end position="311"/>
    </location>
</feature>
<dbReference type="GeneID" id="80909827"/>
<evidence type="ECO:0000313" key="3">
    <source>
        <dbReference type="EMBL" id="KAJ4354560.1"/>
    </source>
</evidence>
<evidence type="ECO:0000313" key="4">
    <source>
        <dbReference type="Proteomes" id="UP001140513"/>
    </source>
</evidence>